<keyword evidence="3" id="KW-1185">Reference proteome</keyword>
<feature type="region of interest" description="Disordered" evidence="1">
    <location>
        <begin position="54"/>
        <end position="74"/>
    </location>
</feature>
<dbReference type="EMBL" id="SRLO01000044">
    <property type="protein sequence ID" value="TNN81811.1"/>
    <property type="molecule type" value="Genomic_DNA"/>
</dbReference>
<accession>A0A4Z2IVG0</accession>
<evidence type="ECO:0000256" key="1">
    <source>
        <dbReference type="SAM" id="MobiDB-lite"/>
    </source>
</evidence>
<feature type="compositionally biased region" description="Acidic residues" evidence="1">
    <location>
        <begin position="63"/>
        <end position="74"/>
    </location>
</feature>
<comment type="caution">
    <text evidence="2">The sequence shown here is derived from an EMBL/GenBank/DDBJ whole genome shotgun (WGS) entry which is preliminary data.</text>
</comment>
<dbReference type="AlphaFoldDB" id="A0A4Z2IVG0"/>
<reference evidence="2 3" key="1">
    <citation type="submission" date="2019-03" db="EMBL/GenBank/DDBJ databases">
        <title>First draft genome of Liparis tanakae, snailfish: a comprehensive survey of snailfish specific genes.</title>
        <authorList>
            <person name="Kim W."/>
            <person name="Song I."/>
            <person name="Jeong J.-H."/>
            <person name="Kim D."/>
            <person name="Kim S."/>
            <person name="Ryu S."/>
            <person name="Song J.Y."/>
            <person name="Lee S.K."/>
        </authorList>
    </citation>
    <scope>NUCLEOTIDE SEQUENCE [LARGE SCALE GENOMIC DNA]</scope>
    <source>
        <tissue evidence="2">Muscle</tissue>
    </source>
</reference>
<name>A0A4Z2IVG0_9TELE</name>
<gene>
    <name evidence="2" type="ORF">EYF80_007940</name>
</gene>
<proteinExistence type="predicted"/>
<dbReference type="Proteomes" id="UP000314294">
    <property type="component" value="Unassembled WGS sequence"/>
</dbReference>
<organism evidence="2 3">
    <name type="scientific">Liparis tanakae</name>
    <name type="common">Tanaka's snailfish</name>
    <dbReference type="NCBI Taxonomy" id="230148"/>
    <lineage>
        <taxon>Eukaryota</taxon>
        <taxon>Metazoa</taxon>
        <taxon>Chordata</taxon>
        <taxon>Craniata</taxon>
        <taxon>Vertebrata</taxon>
        <taxon>Euteleostomi</taxon>
        <taxon>Actinopterygii</taxon>
        <taxon>Neopterygii</taxon>
        <taxon>Teleostei</taxon>
        <taxon>Neoteleostei</taxon>
        <taxon>Acanthomorphata</taxon>
        <taxon>Eupercaria</taxon>
        <taxon>Perciformes</taxon>
        <taxon>Cottioidei</taxon>
        <taxon>Cottales</taxon>
        <taxon>Liparidae</taxon>
        <taxon>Liparis</taxon>
    </lineage>
</organism>
<evidence type="ECO:0000313" key="3">
    <source>
        <dbReference type="Proteomes" id="UP000314294"/>
    </source>
</evidence>
<sequence>MNVLCRVERPERDVSALHRQARPKRADFNNVNHVITISPTWRSFLLQRLHRHRGLHPIGNDKTEEEEEEEPGDK</sequence>
<evidence type="ECO:0000313" key="2">
    <source>
        <dbReference type="EMBL" id="TNN81811.1"/>
    </source>
</evidence>
<protein>
    <submittedName>
        <fullName evidence="2">Uncharacterized protein</fullName>
    </submittedName>
</protein>